<gene>
    <name evidence="1" type="ORF">KDA27_06500</name>
</gene>
<dbReference type="EMBL" id="JAGQHS010000022">
    <property type="protein sequence ID" value="MCA9755432.1"/>
    <property type="molecule type" value="Genomic_DNA"/>
</dbReference>
<reference evidence="1" key="2">
    <citation type="journal article" date="2021" name="Microbiome">
        <title>Successional dynamics and alternative stable states in a saline activated sludge microbial community over 9 years.</title>
        <authorList>
            <person name="Wang Y."/>
            <person name="Ye J."/>
            <person name="Ju F."/>
            <person name="Liu L."/>
            <person name="Boyd J.A."/>
            <person name="Deng Y."/>
            <person name="Parks D.H."/>
            <person name="Jiang X."/>
            <person name="Yin X."/>
            <person name="Woodcroft B.J."/>
            <person name="Tyson G.W."/>
            <person name="Hugenholtz P."/>
            <person name="Polz M.F."/>
            <person name="Zhang T."/>
        </authorList>
    </citation>
    <scope>NUCLEOTIDE SEQUENCE</scope>
    <source>
        <strain evidence="1">HKST-UBA02</strain>
    </source>
</reference>
<sequence length="173" mass="19954">MTTQPKERPGSGDRFLANLAYLVPGYQGYKHKRTRQEEDARLRHRVLAHLDELSGLLSNRHGTLLEVSLDRAADVLQQRIDRLERLHQAVRYAPYGFAGFFDAEAVSEEFLERLLELDLLLFQDFDETIEKVRGMAFPPSTRPGFDRFFLAVDAGIERIERRLVSRDKLLGNP</sequence>
<reference evidence="1" key="1">
    <citation type="submission" date="2020-04" db="EMBL/GenBank/DDBJ databases">
        <authorList>
            <person name="Zhang T."/>
        </authorList>
    </citation>
    <scope>NUCLEOTIDE SEQUENCE</scope>
    <source>
        <strain evidence="1">HKST-UBA02</strain>
    </source>
</reference>
<protein>
    <submittedName>
        <fullName evidence="1">Uncharacterized protein</fullName>
    </submittedName>
</protein>
<accession>A0A956NA78</accession>
<dbReference type="Proteomes" id="UP000739538">
    <property type="component" value="Unassembled WGS sequence"/>
</dbReference>
<dbReference type="AlphaFoldDB" id="A0A956NA78"/>
<comment type="caution">
    <text evidence="1">The sequence shown here is derived from an EMBL/GenBank/DDBJ whole genome shotgun (WGS) entry which is preliminary data.</text>
</comment>
<organism evidence="1 2">
    <name type="scientific">Eiseniibacteriota bacterium</name>
    <dbReference type="NCBI Taxonomy" id="2212470"/>
    <lineage>
        <taxon>Bacteria</taxon>
        <taxon>Candidatus Eiseniibacteriota</taxon>
    </lineage>
</organism>
<proteinExistence type="predicted"/>
<evidence type="ECO:0000313" key="2">
    <source>
        <dbReference type="Proteomes" id="UP000739538"/>
    </source>
</evidence>
<name>A0A956NA78_UNCEI</name>
<evidence type="ECO:0000313" key="1">
    <source>
        <dbReference type="EMBL" id="MCA9755432.1"/>
    </source>
</evidence>